<dbReference type="InterPro" id="IPR011793">
    <property type="entry name" value="YbdK"/>
</dbReference>
<dbReference type="PANTHER" id="PTHR36510">
    <property type="entry name" value="GLUTAMATE--CYSTEINE LIGASE 2-RELATED"/>
    <property type="match status" value="1"/>
</dbReference>
<comment type="catalytic activity">
    <reaction evidence="4">
        <text>L-cysteine + L-glutamate + ATP = gamma-L-glutamyl-L-cysteine + ADP + phosphate + H(+)</text>
        <dbReference type="Rhea" id="RHEA:13285"/>
        <dbReference type="ChEBI" id="CHEBI:15378"/>
        <dbReference type="ChEBI" id="CHEBI:29985"/>
        <dbReference type="ChEBI" id="CHEBI:30616"/>
        <dbReference type="ChEBI" id="CHEBI:35235"/>
        <dbReference type="ChEBI" id="CHEBI:43474"/>
        <dbReference type="ChEBI" id="CHEBI:58173"/>
        <dbReference type="ChEBI" id="CHEBI:456216"/>
        <dbReference type="EC" id="6.3.2.2"/>
    </reaction>
</comment>
<dbReference type="AlphaFoldDB" id="A0A8J7YG24"/>
<dbReference type="GO" id="GO:0005524">
    <property type="term" value="F:ATP binding"/>
    <property type="evidence" value="ECO:0007669"/>
    <property type="project" value="UniProtKB-KW"/>
</dbReference>
<evidence type="ECO:0000256" key="2">
    <source>
        <dbReference type="ARBA" id="ARBA00022741"/>
    </source>
</evidence>
<keyword evidence="6" id="KW-1185">Reference proteome</keyword>
<dbReference type="Proteomes" id="UP000783863">
    <property type="component" value="Unassembled WGS sequence"/>
</dbReference>
<evidence type="ECO:0000256" key="4">
    <source>
        <dbReference type="HAMAP-Rule" id="MF_01609"/>
    </source>
</evidence>
<name>A0A8J7YG24_9EURY</name>
<keyword evidence="1 4" id="KW-0436">Ligase</keyword>
<dbReference type="RefSeq" id="WP_220586920.1">
    <property type="nucleotide sequence ID" value="NZ_RKLQ01000001.1"/>
</dbReference>
<dbReference type="Pfam" id="PF04107">
    <property type="entry name" value="GCS2"/>
    <property type="match status" value="1"/>
</dbReference>
<dbReference type="NCBIfam" id="TIGR02050">
    <property type="entry name" value="gshA_cyan_rel"/>
    <property type="match status" value="1"/>
</dbReference>
<dbReference type="InterPro" id="IPR014746">
    <property type="entry name" value="Gln_synth/guanido_kin_cat_dom"/>
</dbReference>
<dbReference type="InterPro" id="IPR006336">
    <property type="entry name" value="GCS2"/>
</dbReference>
<organism evidence="5 6">
    <name type="scientific">Haloarcula salinisoli</name>
    <dbReference type="NCBI Taxonomy" id="2487746"/>
    <lineage>
        <taxon>Archaea</taxon>
        <taxon>Methanobacteriati</taxon>
        <taxon>Methanobacteriota</taxon>
        <taxon>Stenosarchaea group</taxon>
        <taxon>Halobacteria</taxon>
        <taxon>Halobacteriales</taxon>
        <taxon>Haloarculaceae</taxon>
        <taxon>Haloarcula</taxon>
    </lineage>
</organism>
<dbReference type="GO" id="GO:0042398">
    <property type="term" value="P:modified amino acid biosynthetic process"/>
    <property type="evidence" value="ECO:0007669"/>
    <property type="project" value="InterPro"/>
</dbReference>
<dbReference type="NCBIfam" id="NF010045">
    <property type="entry name" value="PRK13518.1"/>
    <property type="match status" value="1"/>
</dbReference>
<protein>
    <recommendedName>
        <fullName evidence="4">Glutamate--cysteine ligase</fullName>
        <ecNumber evidence="4">6.3.2.2</ecNumber>
    </recommendedName>
    <alternativeName>
        <fullName evidence="4">Gamma-glutamylcysteine synthetase</fullName>
        <shortName evidence="4">GCS</shortName>
        <shortName evidence="4">Gamma-GCS</shortName>
    </alternativeName>
</protein>
<evidence type="ECO:0000256" key="3">
    <source>
        <dbReference type="ARBA" id="ARBA00022840"/>
    </source>
</evidence>
<evidence type="ECO:0000313" key="6">
    <source>
        <dbReference type="Proteomes" id="UP000783863"/>
    </source>
</evidence>
<dbReference type="SUPFAM" id="SSF55931">
    <property type="entry name" value="Glutamine synthetase/guanido kinase"/>
    <property type="match status" value="1"/>
</dbReference>
<dbReference type="HAMAP" id="MF_01609">
    <property type="entry name" value="Glu_cys_ligase_2"/>
    <property type="match status" value="1"/>
</dbReference>
<dbReference type="EC" id="6.3.2.2" evidence="4"/>
<dbReference type="PANTHER" id="PTHR36510:SF1">
    <property type="entry name" value="GLUTAMATE--CYSTEINE LIGASE 2-RELATED"/>
    <property type="match status" value="1"/>
</dbReference>
<accession>A0A8J7YG24</accession>
<keyword evidence="3 4" id="KW-0067">ATP-binding</keyword>
<reference evidence="5" key="1">
    <citation type="submission" date="2021-06" db="EMBL/GenBank/DDBJ databases">
        <title>Halomicroarcula sp. F24A a new haloarchaeum isolated from saline soil.</title>
        <authorList>
            <person name="Duran-Viseras A."/>
            <person name="Sanchez-Porro C."/>
            <person name="Ventosa A."/>
        </authorList>
    </citation>
    <scope>NUCLEOTIDE SEQUENCE</scope>
    <source>
        <strain evidence="5">F24A</strain>
    </source>
</reference>
<comment type="caution">
    <text evidence="5">The sequence shown here is derived from an EMBL/GenBank/DDBJ whole genome shotgun (WGS) entry which is preliminary data.</text>
</comment>
<evidence type="ECO:0000256" key="1">
    <source>
        <dbReference type="ARBA" id="ARBA00022598"/>
    </source>
</evidence>
<sequence length="359" mass="40118">MDETGSPENFTRMGTLGIEEECYVVDEHGRPTSGTDELVYEGEPPEILDGRLDHELFKSVIETQTPLIEAPGDAREQLLSVREALVEYAASEGFGIAAAGLHPLAKWRELEHAEKPRYRAQLDRIQYPQHRNTTAGLHVHVGVDDPDKAVWVANELRWHVPVMLALSANSPYWNGFDTGLQSARAKIFEALPNTGIPTAFEDYAAFERFERRMVENGSIDDRGELWFDVRPHSGHGTVEVRAPDGQADPDRVLAFVEYVHALVEDLAARYEDGESGTDLRRELLDENKWRAIRNGQSASFLSRDGEATLSLEDIVEADCDRLDIDGIRTLLAAESGAERQRRLRGEGVQSLAAALELQY</sequence>
<evidence type="ECO:0000313" key="5">
    <source>
        <dbReference type="EMBL" id="MBX0302686.1"/>
    </source>
</evidence>
<comment type="function">
    <text evidence="4">Catalyzes the synthesis of gamma-glutamylcysteine (gamma-GC), the main low-molecular-weight thiol compound instead of glutathione in halophilic archaea.</text>
</comment>
<keyword evidence="2 4" id="KW-0547">Nucleotide-binding</keyword>
<proteinExistence type="inferred from homology"/>
<dbReference type="Gene3D" id="3.30.590.20">
    <property type="match status" value="1"/>
</dbReference>
<gene>
    <name evidence="4" type="primary">gshA</name>
    <name evidence="5" type="ORF">EGD98_03255</name>
</gene>
<dbReference type="InterPro" id="IPR050141">
    <property type="entry name" value="GCL_type2/YbdK_subfam"/>
</dbReference>
<dbReference type="GO" id="GO:0004357">
    <property type="term" value="F:glutamate-cysteine ligase activity"/>
    <property type="evidence" value="ECO:0007669"/>
    <property type="project" value="UniProtKB-UniRule"/>
</dbReference>
<dbReference type="EMBL" id="RKLQ01000001">
    <property type="protein sequence ID" value="MBX0302686.1"/>
    <property type="molecule type" value="Genomic_DNA"/>
</dbReference>
<comment type="similarity">
    <text evidence="4">Belongs to the glutamate--cysteine ligase type 2 family. YbdK subfamily.</text>
</comment>